<evidence type="ECO:0000313" key="4">
    <source>
        <dbReference type="Proteomes" id="UP000249061"/>
    </source>
</evidence>
<dbReference type="Proteomes" id="UP000249061">
    <property type="component" value="Unassembled WGS sequence"/>
</dbReference>
<keyword evidence="1" id="KW-0472">Membrane</keyword>
<proteinExistence type="predicted"/>
<evidence type="ECO:0000313" key="3">
    <source>
        <dbReference type="EMBL" id="PZR15432.1"/>
    </source>
</evidence>
<keyword evidence="1" id="KW-1133">Transmembrane helix</keyword>
<dbReference type="Pfam" id="PF13785">
    <property type="entry name" value="DUF4178"/>
    <property type="match status" value="2"/>
</dbReference>
<dbReference type="EMBL" id="QFQP01000005">
    <property type="protein sequence ID" value="PZR15432.1"/>
    <property type="molecule type" value="Genomic_DNA"/>
</dbReference>
<feature type="domain" description="DUF4178" evidence="2">
    <location>
        <begin position="293"/>
        <end position="416"/>
    </location>
</feature>
<evidence type="ECO:0000259" key="2">
    <source>
        <dbReference type="Pfam" id="PF13785"/>
    </source>
</evidence>
<name>A0A2W5TL81_9BACT</name>
<dbReference type="AlphaFoldDB" id="A0A2W5TL81"/>
<organism evidence="3 4">
    <name type="scientific">Archangium gephyra</name>
    <dbReference type="NCBI Taxonomy" id="48"/>
    <lineage>
        <taxon>Bacteria</taxon>
        <taxon>Pseudomonadati</taxon>
        <taxon>Myxococcota</taxon>
        <taxon>Myxococcia</taxon>
        <taxon>Myxococcales</taxon>
        <taxon>Cystobacterineae</taxon>
        <taxon>Archangiaceae</taxon>
        <taxon>Archangium</taxon>
    </lineage>
</organism>
<reference evidence="3 4" key="1">
    <citation type="submission" date="2017-08" db="EMBL/GenBank/DDBJ databases">
        <title>Infants hospitalized years apart are colonized by the same room-sourced microbial strains.</title>
        <authorList>
            <person name="Brooks B."/>
            <person name="Olm M.R."/>
            <person name="Firek B.A."/>
            <person name="Baker R."/>
            <person name="Thomas B.C."/>
            <person name="Morowitz M.J."/>
            <person name="Banfield J.F."/>
        </authorList>
    </citation>
    <scope>NUCLEOTIDE SEQUENCE [LARGE SCALE GENOMIC DNA]</scope>
    <source>
        <strain evidence="3">S2_003_000_R2_14</strain>
    </source>
</reference>
<evidence type="ECO:0000256" key="1">
    <source>
        <dbReference type="SAM" id="Phobius"/>
    </source>
</evidence>
<accession>A0A2W5TL81</accession>
<comment type="caution">
    <text evidence="3">The sequence shown here is derived from an EMBL/GenBank/DDBJ whole genome shotgun (WGS) entry which is preliminary data.</text>
</comment>
<dbReference type="InterPro" id="IPR025235">
    <property type="entry name" value="DUF4178"/>
</dbReference>
<feature type="transmembrane region" description="Helical" evidence="1">
    <location>
        <begin position="607"/>
        <end position="627"/>
    </location>
</feature>
<feature type="transmembrane region" description="Helical" evidence="1">
    <location>
        <begin position="451"/>
        <end position="472"/>
    </location>
</feature>
<dbReference type="NCBIfam" id="TIGR01053">
    <property type="entry name" value="LSD1"/>
    <property type="match status" value="1"/>
</dbReference>
<sequence length="657" mass="72845">MPAAMKVGECPSCRAPVEFPAGAPRIKVCEYCNTVIARDGGSFEALGKAAELVDTESPLKVGLHGRYGGTPFTIKGRIQKTRDDATWDEWYLTFEDEREAWLAESEGDWKLLFPVTNAPTEWSSKRPLDTFKLRDTLFVVEEIGVARTVSAQGELPDFARDHQFIDATGPRGTFCSIESARHGKQLEVGYFIGSFVTLGQLGFDSSELEPTPRKTALAHARCTQCNGPLDLKAPDATKRVACPYCNALISVDAGHLKFLQQLEKPPYEPAIPLGAVGRLREPGSDPKSPVIAWTCLAHLVRSCEVENVRYPWDEYLLWNRDHGFRWLMDSNGHWTWLKPLPAGECFFAIREVKFDKELFRQFQSVFVTTDYVVGECYWQVNAGDVAQADEYVAPPRSINVDRTENEATVTLGTLIDGEEVQKAFSLKKKLRTPTGIAPAQENVRRKQAGEAWTWSLVWCGALVALAMVFAMLGSTEQYWSGSFSVPPNATPASPEAQRFSEPFEVKDKVPLEVTVSASVNNNWLGVSVDLVNEATGEVIEVYAEPSFYSGGSGEDAWTEGSREVTRSTDVVDKGTYIVRVTPHFEPSRATDYTVTVKADDGPGFCPVIFILLLLIYPVFLSLSAGSFETRKWNDAVFQTAPNVSSFPYAKVESDDDE</sequence>
<gene>
    <name evidence="3" type="ORF">DI536_08245</name>
</gene>
<feature type="domain" description="DUF4178" evidence="2">
    <location>
        <begin position="60"/>
        <end position="187"/>
    </location>
</feature>
<keyword evidence="1" id="KW-0812">Transmembrane</keyword>
<protein>
    <submittedName>
        <fullName evidence="3">DUF4178 domain-containing protein</fullName>
    </submittedName>
</protein>